<gene>
    <name evidence="1" type="ORF">Tco_0954791</name>
</gene>
<dbReference type="EMBL" id="BQNB010015954">
    <property type="protein sequence ID" value="GJT46076.1"/>
    <property type="molecule type" value="Genomic_DNA"/>
</dbReference>
<comment type="caution">
    <text evidence="1">The sequence shown here is derived from an EMBL/GenBank/DDBJ whole genome shotgun (WGS) entry which is preliminary data.</text>
</comment>
<protein>
    <submittedName>
        <fullName evidence="1">Uncharacterized protein</fullName>
    </submittedName>
</protein>
<name>A0ABQ5E5D8_9ASTR</name>
<sequence length="90" mass="10720">MTSNQNQELPFHFDSPMAMKQRKRENNLEIVGEEIVTHEIVGDKIVNDGVPKERVKRTNIPRVKITGKRRLYRLLDEDEDDEDIYRHVKF</sequence>
<dbReference type="Proteomes" id="UP001151760">
    <property type="component" value="Unassembled WGS sequence"/>
</dbReference>
<proteinExistence type="predicted"/>
<evidence type="ECO:0000313" key="2">
    <source>
        <dbReference type="Proteomes" id="UP001151760"/>
    </source>
</evidence>
<evidence type="ECO:0000313" key="1">
    <source>
        <dbReference type="EMBL" id="GJT46076.1"/>
    </source>
</evidence>
<reference evidence="1" key="2">
    <citation type="submission" date="2022-01" db="EMBL/GenBank/DDBJ databases">
        <authorList>
            <person name="Yamashiro T."/>
            <person name="Shiraishi A."/>
            <person name="Satake H."/>
            <person name="Nakayama K."/>
        </authorList>
    </citation>
    <scope>NUCLEOTIDE SEQUENCE</scope>
</reference>
<reference evidence="1" key="1">
    <citation type="journal article" date="2022" name="Int. J. Mol. Sci.">
        <title>Draft Genome of Tanacetum Coccineum: Genomic Comparison of Closely Related Tanacetum-Family Plants.</title>
        <authorList>
            <person name="Yamashiro T."/>
            <person name="Shiraishi A."/>
            <person name="Nakayama K."/>
            <person name="Satake H."/>
        </authorList>
    </citation>
    <scope>NUCLEOTIDE SEQUENCE</scope>
</reference>
<accession>A0ABQ5E5D8</accession>
<keyword evidence="2" id="KW-1185">Reference proteome</keyword>
<organism evidence="1 2">
    <name type="scientific">Tanacetum coccineum</name>
    <dbReference type="NCBI Taxonomy" id="301880"/>
    <lineage>
        <taxon>Eukaryota</taxon>
        <taxon>Viridiplantae</taxon>
        <taxon>Streptophyta</taxon>
        <taxon>Embryophyta</taxon>
        <taxon>Tracheophyta</taxon>
        <taxon>Spermatophyta</taxon>
        <taxon>Magnoliopsida</taxon>
        <taxon>eudicotyledons</taxon>
        <taxon>Gunneridae</taxon>
        <taxon>Pentapetalae</taxon>
        <taxon>asterids</taxon>
        <taxon>campanulids</taxon>
        <taxon>Asterales</taxon>
        <taxon>Asteraceae</taxon>
        <taxon>Asteroideae</taxon>
        <taxon>Anthemideae</taxon>
        <taxon>Anthemidinae</taxon>
        <taxon>Tanacetum</taxon>
    </lineage>
</organism>